<evidence type="ECO:0000256" key="1">
    <source>
        <dbReference type="SAM" id="MobiDB-lite"/>
    </source>
</evidence>
<keyword evidence="4" id="KW-1185">Reference proteome</keyword>
<feature type="transmembrane region" description="Helical" evidence="2">
    <location>
        <begin position="190"/>
        <end position="209"/>
    </location>
</feature>
<dbReference type="RefSeq" id="WP_379877309.1">
    <property type="nucleotide sequence ID" value="NZ_JBHUIP010000013.1"/>
</dbReference>
<feature type="transmembrane region" description="Helical" evidence="2">
    <location>
        <begin position="24"/>
        <end position="46"/>
    </location>
</feature>
<organism evidence="3 4">
    <name type="scientific">Lacibacterium aquatile</name>
    <dbReference type="NCBI Taxonomy" id="1168082"/>
    <lineage>
        <taxon>Bacteria</taxon>
        <taxon>Pseudomonadati</taxon>
        <taxon>Pseudomonadota</taxon>
        <taxon>Alphaproteobacteria</taxon>
        <taxon>Rhodospirillales</taxon>
        <taxon>Rhodospirillaceae</taxon>
    </lineage>
</organism>
<comment type="caution">
    <text evidence="3">The sequence shown here is derived from an EMBL/GenBank/DDBJ whole genome shotgun (WGS) entry which is preliminary data.</text>
</comment>
<evidence type="ECO:0000256" key="2">
    <source>
        <dbReference type="SAM" id="Phobius"/>
    </source>
</evidence>
<keyword evidence="2" id="KW-0812">Transmembrane</keyword>
<keyword evidence="2" id="KW-0472">Membrane</keyword>
<evidence type="ECO:0000313" key="3">
    <source>
        <dbReference type="EMBL" id="MFD2264239.1"/>
    </source>
</evidence>
<reference evidence="4" key="1">
    <citation type="journal article" date="2019" name="Int. J. Syst. Evol. Microbiol.">
        <title>The Global Catalogue of Microorganisms (GCM) 10K type strain sequencing project: providing services to taxonomists for standard genome sequencing and annotation.</title>
        <authorList>
            <consortium name="The Broad Institute Genomics Platform"/>
            <consortium name="The Broad Institute Genome Sequencing Center for Infectious Disease"/>
            <person name="Wu L."/>
            <person name="Ma J."/>
        </authorList>
    </citation>
    <scope>NUCLEOTIDE SEQUENCE [LARGE SCALE GENOMIC DNA]</scope>
    <source>
        <strain evidence="4">CGMCC 1.19062</strain>
    </source>
</reference>
<evidence type="ECO:0000313" key="4">
    <source>
        <dbReference type="Proteomes" id="UP001597295"/>
    </source>
</evidence>
<protein>
    <recommendedName>
        <fullName evidence="5">HAMP domain-containing protein</fullName>
    </recommendedName>
</protein>
<gene>
    <name evidence="3" type="ORF">ACFSM5_15155</name>
</gene>
<accession>A0ABW5DWR4</accession>
<keyword evidence="2" id="KW-1133">Transmembrane helix</keyword>
<dbReference type="Proteomes" id="UP001597295">
    <property type="component" value="Unassembled WGS sequence"/>
</dbReference>
<evidence type="ECO:0008006" key="5">
    <source>
        <dbReference type="Google" id="ProtNLM"/>
    </source>
</evidence>
<name>A0ABW5DWR4_9PROT</name>
<proteinExistence type="predicted"/>
<sequence length="287" mass="30586">MPAIAETGTASSQPKPPQAKSGSFRLWIVGTIVATVAATIVLLALLNYAKFDRIYQQHYTSRFILVLDDMKQTVERFLALGLSLGSMGDLGGGLTRAQALNTEIRTILLTSDTGEILTRTDGGGVALPTPWLKPAGEMPHRLELGNGLIALTAPVRTDFGALVGQVVLVHSDEGRQASTRQLLIQLGTQTAGIITVGGAIAAILWMYYLGRLRRRILTTAAAIEALDGTEDGLEFQKAIGEPLDPQLPTALEKTLAAQIELNAAGFAADMELPPEPEEPAPQPEKKS</sequence>
<feature type="region of interest" description="Disordered" evidence="1">
    <location>
        <begin position="266"/>
        <end position="287"/>
    </location>
</feature>
<dbReference type="EMBL" id="JBHUIP010000013">
    <property type="protein sequence ID" value="MFD2264239.1"/>
    <property type="molecule type" value="Genomic_DNA"/>
</dbReference>